<protein>
    <submittedName>
        <fullName evidence="2">Uncharacterized protein</fullName>
    </submittedName>
</protein>
<feature type="chain" id="PRO_5013128055" evidence="1">
    <location>
        <begin position="25"/>
        <end position="147"/>
    </location>
</feature>
<comment type="caution">
    <text evidence="2">The sequence shown here is derived from an EMBL/GenBank/DDBJ whole genome shotgun (WGS) entry which is preliminary data.</text>
</comment>
<dbReference type="EMBL" id="NVQR01000086">
    <property type="protein sequence ID" value="PCH60616.1"/>
    <property type="molecule type" value="Genomic_DNA"/>
</dbReference>
<sequence>MKKYLPNLCVICLCLIASLNLSSAAQESADTPAATQAATIPSYLGSWESPLVLGRTSMRLVFNFIENNGLTSVTLTSTGMGIYGMPADSLVVTGKKLNISITSIDMEFSGIFRVNEAGDRITSIVGDWFQHSEMVPVELIPVAAPTL</sequence>
<accession>A0A2A4MLW9</accession>
<gene>
    <name evidence="2" type="ORF">COC19_05690</name>
</gene>
<reference evidence="3" key="1">
    <citation type="submission" date="2017-08" db="EMBL/GenBank/DDBJ databases">
        <title>A dynamic microbial community with high functional redundancy inhabits the cold, oxic subseafloor aquifer.</title>
        <authorList>
            <person name="Tully B.J."/>
            <person name="Wheat C.G."/>
            <person name="Glazer B.T."/>
            <person name="Huber J.A."/>
        </authorList>
    </citation>
    <scope>NUCLEOTIDE SEQUENCE [LARGE SCALE GENOMIC DNA]</scope>
</reference>
<name>A0A2A4MLW9_9GAMM</name>
<dbReference type="Proteomes" id="UP000218172">
    <property type="component" value="Unassembled WGS sequence"/>
</dbReference>
<dbReference type="AlphaFoldDB" id="A0A2A4MLW9"/>
<evidence type="ECO:0000256" key="1">
    <source>
        <dbReference type="SAM" id="SignalP"/>
    </source>
</evidence>
<keyword evidence="1" id="KW-0732">Signal</keyword>
<organism evidence="2 3">
    <name type="scientific">SAR86 cluster bacterium</name>
    <dbReference type="NCBI Taxonomy" id="2030880"/>
    <lineage>
        <taxon>Bacteria</taxon>
        <taxon>Pseudomonadati</taxon>
        <taxon>Pseudomonadota</taxon>
        <taxon>Gammaproteobacteria</taxon>
        <taxon>SAR86 cluster</taxon>
    </lineage>
</organism>
<evidence type="ECO:0000313" key="2">
    <source>
        <dbReference type="EMBL" id="PCH60616.1"/>
    </source>
</evidence>
<evidence type="ECO:0000313" key="3">
    <source>
        <dbReference type="Proteomes" id="UP000218172"/>
    </source>
</evidence>
<proteinExistence type="predicted"/>
<feature type="signal peptide" evidence="1">
    <location>
        <begin position="1"/>
        <end position="24"/>
    </location>
</feature>